<dbReference type="Proteomes" id="UP000282977">
    <property type="component" value="Unassembled WGS sequence"/>
</dbReference>
<evidence type="ECO:0000313" key="1">
    <source>
        <dbReference type="EMBL" id="RVT38502.1"/>
    </source>
</evidence>
<evidence type="ECO:0000313" key="2">
    <source>
        <dbReference type="Proteomes" id="UP000282977"/>
    </source>
</evidence>
<dbReference type="OrthoDB" id="3687123at2"/>
<dbReference type="EMBL" id="RZUL01000017">
    <property type="protein sequence ID" value="RVT38502.1"/>
    <property type="molecule type" value="Genomic_DNA"/>
</dbReference>
<accession>A0A437J2T3</accession>
<dbReference type="RefSeq" id="WP_127692160.1">
    <property type="nucleotide sequence ID" value="NZ_RZUL01000017.1"/>
</dbReference>
<reference evidence="1 2" key="1">
    <citation type="submission" date="2019-01" db="EMBL/GenBank/DDBJ databases">
        <authorList>
            <person name="Chen W.-M."/>
        </authorList>
    </citation>
    <scope>NUCLEOTIDE SEQUENCE [LARGE SCALE GENOMIC DNA]</scope>
    <source>
        <strain evidence="1 2">TLA-22</strain>
    </source>
</reference>
<organism evidence="1 2">
    <name type="scientific">Sphingobium algorifonticola</name>
    <dbReference type="NCBI Taxonomy" id="2008318"/>
    <lineage>
        <taxon>Bacteria</taxon>
        <taxon>Pseudomonadati</taxon>
        <taxon>Pseudomonadota</taxon>
        <taxon>Alphaproteobacteria</taxon>
        <taxon>Sphingomonadales</taxon>
        <taxon>Sphingomonadaceae</taxon>
        <taxon>Sphingobium</taxon>
    </lineage>
</organism>
<dbReference type="AlphaFoldDB" id="A0A437J2T3"/>
<proteinExistence type="predicted"/>
<gene>
    <name evidence="1" type="ORF">ENE74_17555</name>
</gene>
<keyword evidence="2" id="KW-1185">Reference proteome</keyword>
<sequence>MRLIQTPVKRSKLFEATLQKLGGKDATMFPTLREALTFCAVLGYKERRRVPLDPGSGSEDIAGAQYQTNEAVDILFALALADAKTSDVLRPDRERDCVQIYEEYANGGLELVQSWIDRYSDLDVEDAVWRGLATIGVKPPLSSKPPAEVVAPTF</sequence>
<name>A0A437J2T3_9SPHN</name>
<protein>
    <recommendedName>
        <fullName evidence="3">DNA phosphorothioation-associated protein 4</fullName>
    </recommendedName>
</protein>
<comment type="caution">
    <text evidence="1">The sequence shown here is derived from an EMBL/GenBank/DDBJ whole genome shotgun (WGS) entry which is preliminary data.</text>
</comment>
<evidence type="ECO:0008006" key="3">
    <source>
        <dbReference type="Google" id="ProtNLM"/>
    </source>
</evidence>